<organism evidence="8 9">
    <name type="scientific">Pseudomonas floridensis</name>
    <dbReference type="NCBI Taxonomy" id="1958950"/>
    <lineage>
        <taxon>Bacteria</taxon>
        <taxon>Pseudomonadati</taxon>
        <taxon>Pseudomonadota</taxon>
        <taxon>Gammaproteobacteria</taxon>
        <taxon>Pseudomonadales</taxon>
        <taxon>Pseudomonadaceae</taxon>
        <taxon>Pseudomonas</taxon>
    </lineage>
</organism>
<evidence type="ECO:0000256" key="7">
    <source>
        <dbReference type="SAM" id="Phobius"/>
    </source>
</evidence>
<dbReference type="PANTHER" id="PTHR43266">
    <property type="entry name" value="MACROLIDE-EFFLUX PROTEIN"/>
    <property type="match status" value="1"/>
</dbReference>
<keyword evidence="9" id="KW-1185">Reference proteome</keyword>
<feature type="transmembrane region" description="Helical" evidence="7">
    <location>
        <begin position="259"/>
        <end position="279"/>
    </location>
</feature>
<name>A0A1X0N2U6_9PSED</name>
<dbReference type="Pfam" id="PF05977">
    <property type="entry name" value="MFS_3"/>
    <property type="match status" value="1"/>
</dbReference>
<evidence type="ECO:0000313" key="9">
    <source>
        <dbReference type="Proteomes" id="UP000192815"/>
    </source>
</evidence>
<feature type="transmembrane region" description="Helical" evidence="7">
    <location>
        <begin position="99"/>
        <end position="121"/>
    </location>
</feature>
<feature type="transmembrane region" description="Helical" evidence="7">
    <location>
        <begin position="44"/>
        <end position="62"/>
    </location>
</feature>
<keyword evidence="5 7" id="KW-1133">Transmembrane helix</keyword>
<sequence>GGVYGSHTSDRRVEASAKAMFSLAGISVLAASLGPALFVWVGPIWAMIINALAFICSALCIASTQNLRTRFLGEHERLPFWSGFMSGLRFSWKHASIRTLLVGIALYGFSLGVNNVALSLYAFRTLELKPEQFGLVLAAFPVGGLIASLLARHVLALFSVGQAFTVSLLCMGLSYIGYSLHPPFYLAPILMLCCGLFFSIFAIVQGPMLQEAVPQGYMGRVSATITPVLSISSLTGTLLCSQTVQWTQGLITDFRPGAYGVYILIAAGLLLVGGAFMLAGQRVRKYQVAVL</sequence>
<dbReference type="Gene3D" id="1.20.1250.20">
    <property type="entry name" value="MFS general substrate transporter like domains"/>
    <property type="match status" value="1"/>
</dbReference>
<feature type="transmembrane region" description="Helical" evidence="7">
    <location>
        <begin position="217"/>
        <end position="239"/>
    </location>
</feature>
<evidence type="ECO:0000256" key="2">
    <source>
        <dbReference type="ARBA" id="ARBA00022448"/>
    </source>
</evidence>
<accession>A0A1X0N2U6</accession>
<feature type="non-terminal residue" evidence="8">
    <location>
        <position position="1"/>
    </location>
</feature>
<feature type="transmembrane region" description="Helical" evidence="7">
    <location>
        <begin position="184"/>
        <end position="205"/>
    </location>
</feature>
<feature type="transmembrane region" description="Helical" evidence="7">
    <location>
        <begin position="133"/>
        <end position="150"/>
    </location>
</feature>
<feature type="transmembrane region" description="Helical" evidence="7">
    <location>
        <begin position="19"/>
        <end position="38"/>
    </location>
</feature>
<dbReference type="SUPFAM" id="SSF103473">
    <property type="entry name" value="MFS general substrate transporter"/>
    <property type="match status" value="1"/>
</dbReference>
<keyword evidence="3" id="KW-1003">Cell membrane</keyword>
<dbReference type="InterPro" id="IPR010290">
    <property type="entry name" value="TM_effector"/>
</dbReference>
<dbReference type="STRING" id="1958950.BZK31_18445"/>
<evidence type="ECO:0000256" key="1">
    <source>
        <dbReference type="ARBA" id="ARBA00004651"/>
    </source>
</evidence>
<dbReference type="Proteomes" id="UP000192815">
    <property type="component" value="Unassembled WGS sequence"/>
</dbReference>
<evidence type="ECO:0000313" key="8">
    <source>
        <dbReference type="EMBL" id="ORC57819.1"/>
    </source>
</evidence>
<evidence type="ECO:0000256" key="4">
    <source>
        <dbReference type="ARBA" id="ARBA00022692"/>
    </source>
</evidence>
<protein>
    <submittedName>
        <fullName evidence="8">MFS transporter</fullName>
    </submittedName>
</protein>
<dbReference type="EMBL" id="MUIO01000074">
    <property type="protein sequence ID" value="ORC57819.1"/>
    <property type="molecule type" value="Genomic_DNA"/>
</dbReference>
<dbReference type="GO" id="GO:0005886">
    <property type="term" value="C:plasma membrane"/>
    <property type="evidence" value="ECO:0007669"/>
    <property type="project" value="UniProtKB-SubCell"/>
</dbReference>
<proteinExistence type="predicted"/>
<dbReference type="RefSeq" id="WP_167378032.1">
    <property type="nucleotide sequence ID" value="NZ_MUIO01000074.1"/>
</dbReference>
<gene>
    <name evidence="8" type="ORF">BZK31_18445</name>
</gene>
<comment type="subcellular location">
    <subcellularLocation>
        <location evidence="1">Cell membrane</location>
        <topology evidence="1">Multi-pass membrane protein</topology>
    </subcellularLocation>
</comment>
<comment type="caution">
    <text evidence="8">The sequence shown here is derived from an EMBL/GenBank/DDBJ whole genome shotgun (WGS) entry which is preliminary data.</text>
</comment>
<evidence type="ECO:0000256" key="6">
    <source>
        <dbReference type="ARBA" id="ARBA00023136"/>
    </source>
</evidence>
<feature type="transmembrane region" description="Helical" evidence="7">
    <location>
        <begin position="157"/>
        <end position="178"/>
    </location>
</feature>
<dbReference type="AlphaFoldDB" id="A0A1X0N2U6"/>
<evidence type="ECO:0000256" key="3">
    <source>
        <dbReference type="ARBA" id="ARBA00022475"/>
    </source>
</evidence>
<keyword evidence="6 7" id="KW-0472">Membrane</keyword>
<keyword evidence="2" id="KW-0813">Transport</keyword>
<evidence type="ECO:0000256" key="5">
    <source>
        <dbReference type="ARBA" id="ARBA00022989"/>
    </source>
</evidence>
<dbReference type="PANTHER" id="PTHR43266:SF2">
    <property type="entry name" value="MAJOR FACILITATOR SUPERFAMILY (MFS) PROFILE DOMAIN-CONTAINING PROTEIN"/>
    <property type="match status" value="1"/>
</dbReference>
<dbReference type="InterPro" id="IPR036259">
    <property type="entry name" value="MFS_trans_sf"/>
</dbReference>
<reference evidence="9" key="1">
    <citation type="submission" date="2017-02" db="EMBL/GenBank/DDBJ databases">
        <title>Pseudomonas floridae sp. nov., a novel pathogenic bacterial species isolated from tomato.</title>
        <authorList>
            <person name="Timilsina S."/>
            <person name="Vallad G.E."/>
            <person name="Jones J.B."/>
        </authorList>
    </citation>
    <scope>NUCLEOTIDE SEQUENCE [LARGE SCALE GENOMIC DNA]</scope>
    <source>
        <strain evidence="9">GEV388</strain>
    </source>
</reference>
<keyword evidence="4 7" id="KW-0812">Transmembrane</keyword>